<name>A0A914EH85_9BILA</name>
<keyword evidence="7" id="KW-1015">Disulfide bond</keyword>
<dbReference type="GO" id="GO:0043410">
    <property type="term" value="P:positive regulation of MAPK cascade"/>
    <property type="evidence" value="ECO:0007669"/>
    <property type="project" value="TreeGrafter"/>
</dbReference>
<evidence type="ECO:0000256" key="8">
    <source>
        <dbReference type="ARBA" id="ARBA00023170"/>
    </source>
</evidence>
<dbReference type="GO" id="GO:0005886">
    <property type="term" value="C:plasma membrane"/>
    <property type="evidence" value="ECO:0007669"/>
    <property type="project" value="UniProtKB-SubCell"/>
</dbReference>
<evidence type="ECO:0000256" key="6">
    <source>
        <dbReference type="ARBA" id="ARBA00023136"/>
    </source>
</evidence>
<evidence type="ECO:0000256" key="7">
    <source>
        <dbReference type="ARBA" id="ARBA00023157"/>
    </source>
</evidence>
<dbReference type="InterPro" id="IPR000276">
    <property type="entry name" value="GPCR_Rhodpsn"/>
</dbReference>
<keyword evidence="5 10" id="KW-0297">G-protein coupled receptor</keyword>
<feature type="domain" description="G-protein coupled receptors family 1 profile" evidence="12">
    <location>
        <begin position="43"/>
        <end position="216"/>
    </location>
</feature>
<evidence type="ECO:0000256" key="4">
    <source>
        <dbReference type="ARBA" id="ARBA00022989"/>
    </source>
</evidence>
<dbReference type="PRINTS" id="PR00237">
    <property type="entry name" value="GPCRRHODOPSN"/>
</dbReference>
<dbReference type="PANTHER" id="PTHR24248:SF199">
    <property type="entry name" value="IP13425P-RELATED"/>
    <property type="match status" value="1"/>
</dbReference>
<feature type="transmembrane region" description="Helical" evidence="11">
    <location>
        <begin position="64"/>
        <end position="89"/>
    </location>
</feature>
<keyword evidence="6 11" id="KW-0472">Membrane</keyword>
<comment type="similarity">
    <text evidence="10">Belongs to the G-protein coupled receptor 1 family.</text>
</comment>
<dbReference type="Proteomes" id="UP000887540">
    <property type="component" value="Unplaced"/>
</dbReference>
<keyword evidence="3 10" id="KW-0812">Transmembrane</keyword>
<keyword evidence="13" id="KW-1185">Reference proteome</keyword>
<evidence type="ECO:0000256" key="3">
    <source>
        <dbReference type="ARBA" id="ARBA00022692"/>
    </source>
</evidence>
<keyword evidence="8 10" id="KW-0675">Receptor</keyword>
<evidence type="ECO:0000313" key="13">
    <source>
        <dbReference type="Proteomes" id="UP000887540"/>
    </source>
</evidence>
<evidence type="ECO:0000256" key="5">
    <source>
        <dbReference type="ARBA" id="ARBA00023040"/>
    </source>
</evidence>
<feature type="transmembrane region" description="Helical" evidence="11">
    <location>
        <begin position="144"/>
        <end position="165"/>
    </location>
</feature>
<keyword evidence="9 10" id="KW-0807">Transducer</keyword>
<dbReference type="Pfam" id="PF00001">
    <property type="entry name" value="7tm_1"/>
    <property type="match status" value="1"/>
</dbReference>
<evidence type="ECO:0000256" key="1">
    <source>
        <dbReference type="ARBA" id="ARBA00004651"/>
    </source>
</evidence>
<feature type="transmembrane region" description="Helical" evidence="11">
    <location>
        <begin position="185"/>
        <end position="206"/>
    </location>
</feature>
<dbReference type="PANTHER" id="PTHR24248">
    <property type="entry name" value="ADRENERGIC RECEPTOR-RELATED G-PROTEIN COUPLED RECEPTOR"/>
    <property type="match status" value="1"/>
</dbReference>
<dbReference type="GO" id="GO:0071880">
    <property type="term" value="P:adenylate cyclase-activating adrenergic receptor signaling pathway"/>
    <property type="evidence" value="ECO:0007669"/>
    <property type="project" value="TreeGrafter"/>
</dbReference>
<evidence type="ECO:0000256" key="9">
    <source>
        <dbReference type="ARBA" id="ARBA00023224"/>
    </source>
</evidence>
<dbReference type="PROSITE" id="PS50262">
    <property type="entry name" value="G_PROTEIN_RECEP_F1_2"/>
    <property type="match status" value="1"/>
</dbReference>
<evidence type="ECO:0000256" key="11">
    <source>
        <dbReference type="SAM" id="Phobius"/>
    </source>
</evidence>
<evidence type="ECO:0000256" key="2">
    <source>
        <dbReference type="ARBA" id="ARBA00022475"/>
    </source>
</evidence>
<evidence type="ECO:0000256" key="10">
    <source>
        <dbReference type="RuleBase" id="RU000688"/>
    </source>
</evidence>
<reference evidence="14" key="1">
    <citation type="submission" date="2022-11" db="UniProtKB">
        <authorList>
            <consortium name="WormBaseParasite"/>
        </authorList>
    </citation>
    <scope>IDENTIFICATION</scope>
</reference>
<proteinExistence type="inferred from homology"/>
<dbReference type="InterPro" id="IPR017452">
    <property type="entry name" value="GPCR_Rhodpsn_7TM"/>
</dbReference>
<protein>
    <submittedName>
        <fullName evidence="14">G-protein coupled receptors family 1 profile domain-containing protein</fullName>
    </submittedName>
</protein>
<dbReference type="PROSITE" id="PS00237">
    <property type="entry name" value="G_PROTEIN_RECEP_F1_1"/>
    <property type="match status" value="1"/>
</dbReference>
<dbReference type="AlphaFoldDB" id="A0A914EH85"/>
<feature type="transmembrane region" description="Helical" evidence="11">
    <location>
        <begin position="24"/>
        <end position="52"/>
    </location>
</feature>
<dbReference type="Gene3D" id="1.20.1070.10">
    <property type="entry name" value="Rhodopsin 7-helix transmembrane proteins"/>
    <property type="match status" value="1"/>
</dbReference>
<keyword evidence="4 11" id="KW-1133">Transmembrane helix</keyword>
<evidence type="ECO:0000259" key="12">
    <source>
        <dbReference type="PROSITE" id="PS50262"/>
    </source>
</evidence>
<dbReference type="GO" id="GO:0004993">
    <property type="term" value="F:G protein-coupled serotonin receptor activity"/>
    <property type="evidence" value="ECO:0007669"/>
    <property type="project" value="UniProtKB-ARBA"/>
</dbReference>
<organism evidence="13 14">
    <name type="scientific">Acrobeloides nanus</name>
    <dbReference type="NCBI Taxonomy" id="290746"/>
    <lineage>
        <taxon>Eukaryota</taxon>
        <taxon>Metazoa</taxon>
        <taxon>Ecdysozoa</taxon>
        <taxon>Nematoda</taxon>
        <taxon>Chromadorea</taxon>
        <taxon>Rhabditida</taxon>
        <taxon>Tylenchina</taxon>
        <taxon>Cephalobomorpha</taxon>
        <taxon>Cephaloboidea</taxon>
        <taxon>Cephalobidae</taxon>
        <taxon>Acrobeloides</taxon>
    </lineage>
</organism>
<sequence length="311" mass="35482">MRVNISYIPHVMGEDSSLFRTHPISAIILCLFVILLILATLIGNAMVCLAVLMVRKLKQQPANLLIVSLAIADFCVGLIVMPIGLVAIIEDRWILGELVCRLWTSSDLTLCSASILNLCMISVDRYLAVTRPLRYSALRTRRRIFGYIAIVWLGALFVSVSPLIVLPWKRIDHVCQVPQHRWYQLYATIISFYGPCLIMVILYVRMWKAAKRLQRKDRLTIKWSLSLRPEDEQLLHKKKFGIFDLPYLLHHHHNNNNNNSAVCNGVAHHINNNIVPIIKPSNGICNGNSNSSPRKFVQRPSAFFHAMRMPL</sequence>
<accession>A0A914EH85</accession>
<dbReference type="SUPFAM" id="SSF81321">
    <property type="entry name" value="Family A G protein-coupled receptor-like"/>
    <property type="match status" value="1"/>
</dbReference>
<evidence type="ECO:0000313" key="14">
    <source>
        <dbReference type="WBParaSite" id="ACRNAN_scaffold8333.g21671.t1"/>
    </source>
</evidence>
<dbReference type="WBParaSite" id="ACRNAN_scaffold8333.g21671.t1">
    <property type="protein sequence ID" value="ACRNAN_scaffold8333.g21671.t1"/>
    <property type="gene ID" value="ACRNAN_scaffold8333.g21671"/>
</dbReference>
<keyword evidence="2" id="KW-1003">Cell membrane</keyword>
<comment type="subcellular location">
    <subcellularLocation>
        <location evidence="1">Cell membrane</location>
        <topology evidence="1">Multi-pass membrane protein</topology>
    </subcellularLocation>
</comment>